<protein>
    <recommendedName>
        <fullName evidence="3">DUF3467 domain-containing protein</fullName>
    </recommendedName>
</protein>
<dbReference type="InterPro" id="IPR021857">
    <property type="entry name" value="DUF3467"/>
</dbReference>
<dbReference type="RefSeq" id="WP_048085457.1">
    <property type="nucleotide sequence ID" value="NZ_CP006933.1"/>
</dbReference>
<sequence>MASNEKNDEEIEEVPLIVNHELKQIYVTGAIGGHTAHDFRLLFFNEITKEKNDNSIGLVRSIDYEVIMSHRAVRELYSWLEKHIKKYDEQMKELKNEEGE</sequence>
<gene>
    <name evidence="1" type="ORF">BRM9_1688</name>
</gene>
<dbReference type="GeneID" id="24792852"/>
<evidence type="ECO:0000313" key="2">
    <source>
        <dbReference type="Proteomes" id="UP000029661"/>
    </source>
</evidence>
<dbReference type="KEGG" id="mfc:BRM9_1688"/>
<dbReference type="STRING" id="2162.BRM9_1688"/>
<name>A0A089ZVI6_METFO</name>
<reference evidence="1 2" key="1">
    <citation type="submission" date="2013-12" db="EMBL/GenBank/DDBJ databases">
        <title>The complete genome sequence of Methanobacterium sp. BRM9.</title>
        <authorList>
            <consortium name="Pastoral Greenhouse Gas Research Consortium"/>
            <person name="Kelly W.J."/>
            <person name="Leahy S.C."/>
            <person name="Perry R."/>
            <person name="Li D."/>
            <person name="Altermann E."/>
            <person name="Lambie S.C."/>
            <person name="Attwood G.T."/>
        </authorList>
    </citation>
    <scope>NUCLEOTIDE SEQUENCE [LARGE SCALE GENOMIC DNA]</scope>
    <source>
        <strain evidence="1 2">BRM9</strain>
    </source>
</reference>
<dbReference type="AlphaFoldDB" id="A0A089ZVI6"/>
<evidence type="ECO:0008006" key="3">
    <source>
        <dbReference type="Google" id="ProtNLM"/>
    </source>
</evidence>
<organism evidence="1 2">
    <name type="scientific">Methanobacterium formicicum</name>
    <dbReference type="NCBI Taxonomy" id="2162"/>
    <lineage>
        <taxon>Archaea</taxon>
        <taxon>Methanobacteriati</taxon>
        <taxon>Methanobacteriota</taxon>
        <taxon>Methanomada group</taxon>
        <taxon>Methanobacteria</taxon>
        <taxon>Methanobacteriales</taxon>
        <taxon>Methanobacteriaceae</taxon>
        <taxon>Methanobacterium</taxon>
    </lineage>
</organism>
<evidence type="ECO:0000313" key="1">
    <source>
        <dbReference type="EMBL" id="AIS32499.1"/>
    </source>
</evidence>
<dbReference type="OrthoDB" id="131738at2157"/>
<dbReference type="Pfam" id="PF11950">
    <property type="entry name" value="DUF3467"/>
    <property type="match status" value="1"/>
</dbReference>
<dbReference type="EMBL" id="CP006933">
    <property type="protein sequence ID" value="AIS32499.1"/>
    <property type="molecule type" value="Genomic_DNA"/>
</dbReference>
<accession>A0A089ZVI6</accession>
<dbReference type="Proteomes" id="UP000029661">
    <property type="component" value="Chromosome"/>
</dbReference>
<proteinExistence type="predicted"/>